<evidence type="ECO:0000259" key="2">
    <source>
        <dbReference type="Pfam" id="PF00789"/>
    </source>
</evidence>
<dbReference type="EMBL" id="CAJJDN010000016">
    <property type="protein sequence ID" value="CAD8062142.1"/>
    <property type="molecule type" value="Genomic_DNA"/>
</dbReference>
<protein>
    <recommendedName>
        <fullName evidence="2">UBX domain-containing protein</fullName>
    </recommendedName>
</protein>
<dbReference type="AlphaFoldDB" id="A0A8S1L911"/>
<organism evidence="3 4">
    <name type="scientific">Paramecium sonneborni</name>
    <dbReference type="NCBI Taxonomy" id="65129"/>
    <lineage>
        <taxon>Eukaryota</taxon>
        <taxon>Sar</taxon>
        <taxon>Alveolata</taxon>
        <taxon>Ciliophora</taxon>
        <taxon>Intramacronucleata</taxon>
        <taxon>Oligohymenophorea</taxon>
        <taxon>Peniculida</taxon>
        <taxon>Parameciidae</taxon>
        <taxon>Paramecium</taxon>
    </lineage>
</organism>
<keyword evidence="1" id="KW-0175">Coiled coil</keyword>
<feature type="coiled-coil region" evidence="1">
    <location>
        <begin position="178"/>
        <end position="251"/>
    </location>
</feature>
<dbReference type="PANTHER" id="PTHR23322:SF93">
    <property type="entry name" value="UBX DOMAIN-CONTAINING PROTEIN 8"/>
    <property type="match status" value="1"/>
</dbReference>
<gene>
    <name evidence="3" type="ORF">PSON_ATCC_30995.1.T0160179</name>
</gene>
<feature type="domain" description="UBX" evidence="2">
    <location>
        <begin position="266"/>
        <end position="339"/>
    </location>
</feature>
<sequence length="351" mass="41726">MENEENLASGVWKIAKAFFTKNQNYGEEFQKNIQSKKVKIQIKFEMGSFQDNLKKAQDINFPLFVYVHDVSSLKILQTMFQCKTLVNLVNKSFICYAFIGNQETLTQLPTQNIELPSILIYRKNFIEEIDLIKQIKLFPSTKFEELAQEIKQIRCSIQEIITLEKKAKRLVDNPEEINQSQQERFIQKQREMEAKKQQEIQQRQREELLEKQEIEYMMAVQKADNQKKRIQEEKQQQEQLIQQQQEEEEQRQFIKATLLSNLPQEPEENGISIQFRFFDKVVTRKFNLTDKIESIFNFVICQDDSLFLNPGAEIDLIQNFPRLSLFDKKEMQIQEIFNDSTGEQLIILEKE</sequence>
<dbReference type="Proteomes" id="UP000692954">
    <property type="component" value="Unassembled WGS sequence"/>
</dbReference>
<dbReference type="GO" id="GO:0043130">
    <property type="term" value="F:ubiquitin binding"/>
    <property type="evidence" value="ECO:0007669"/>
    <property type="project" value="TreeGrafter"/>
</dbReference>
<dbReference type="Pfam" id="PF00789">
    <property type="entry name" value="UBX"/>
    <property type="match status" value="1"/>
</dbReference>
<dbReference type="OrthoDB" id="306351at2759"/>
<dbReference type="PANTHER" id="PTHR23322">
    <property type="entry name" value="FAS-ASSOCIATED PROTEIN"/>
    <property type="match status" value="1"/>
</dbReference>
<evidence type="ECO:0000313" key="3">
    <source>
        <dbReference type="EMBL" id="CAD8062142.1"/>
    </source>
</evidence>
<accession>A0A8S1L911</accession>
<evidence type="ECO:0000313" key="4">
    <source>
        <dbReference type="Proteomes" id="UP000692954"/>
    </source>
</evidence>
<dbReference type="InterPro" id="IPR001012">
    <property type="entry name" value="UBX_dom"/>
</dbReference>
<comment type="caution">
    <text evidence="3">The sequence shown here is derived from an EMBL/GenBank/DDBJ whole genome shotgun (WGS) entry which is preliminary data.</text>
</comment>
<name>A0A8S1L911_9CILI</name>
<evidence type="ECO:0000256" key="1">
    <source>
        <dbReference type="SAM" id="Coils"/>
    </source>
</evidence>
<reference evidence="3" key="1">
    <citation type="submission" date="2021-01" db="EMBL/GenBank/DDBJ databases">
        <authorList>
            <consortium name="Genoscope - CEA"/>
            <person name="William W."/>
        </authorList>
    </citation>
    <scope>NUCLEOTIDE SEQUENCE</scope>
</reference>
<dbReference type="InterPro" id="IPR050730">
    <property type="entry name" value="UBX_domain-protein"/>
</dbReference>
<proteinExistence type="predicted"/>
<keyword evidence="4" id="KW-1185">Reference proteome</keyword>